<evidence type="ECO:0000256" key="1">
    <source>
        <dbReference type="SAM" id="MobiDB-lite"/>
    </source>
</evidence>
<proteinExistence type="predicted"/>
<evidence type="ECO:0000313" key="3">
    <source>
        <dbReference type="Proteomes" id="UP001209878"/>
    </source>
</evidence>
<sequence length="136" mass="15890">MFDVIQQRRKHAWKTGKHPGQTGTKNLNLTVDSDIDLNETSYYFENGLRKVYPYYFTFNTHVKRRWIARTVKDVFTTEFLHGDVARLEEVVGSGRVKVNGKPTKLDYKFKDNDFLESAVHRLVLSCLETYLPDTNV</sequence>
<organism evidence="2 3">
    <name type="scientific">Ridgeia piscesae</name>
    <name type="common">Tubeworm</name>
    <dbReference type="NCBI Taxonomy" id="27915"/>
    <lineage>
        <taxon>Eukaryota</taxon>
        <taxon>Metazoa</taxon>
        <taxon>Spiralia</taxon>
        <taxon>Lophotrochozoa</taxon>
        <taxon>Annelida</taxon>
        <taxon>Polychaeta</taxon>
        <taxon>Sedentaria</taxon>
        <taxon>Canalipalpata</taxon>
        <taxon>Sabellida</taxon>
        <taxon>Siboglinidae</taxon>
        <taxon>Ridgeia</taxon>
    </lineage>
</organism>
<comment type="caution">
    <text evidence="2">The sequence shown here is derived from an EMBL/GenBank/DDBJ whole genome shotgun (WGS) entry which is preliminary data.</text>
</comment>
<name>A0AAD9PCE3_RIDPI</name>
<evidence type="ECO:0000313" key="2">
    <source>
        <dbReference type="EMBL" id="KAK2192239.1"/>
    </source>
</evidence>
<accession>A0AAD9PCE3</accession>
<feature type="compositionally biased region" description="Basic residues" evidence="1">
    <location>
        <begin position="7"/>
        <end position="17"/>
    </location>
</feature>
<gene>
    <name evidence="2" type="ORF">NP493_36g04039</name>
</gene>
<feature type="region of interest" description="Disordered" evidence="1">
    <location>
        <begin position="1"/>
        <end position="25"/>
    </location>
</feature>
<keyword evidence="3" id="KW-1185">Reference proteome</keyword>
<dbReference type="Proteomes" id="UP001209878">
    <property type="component" value="Unassembled WGS sequence"/>
</dbReference>
<dbReference type="AlphaFoldDB" id="A0AAD9PCE3"/>
<protein>
    <submittedName>
        <fullName evidence="2">Uncharacterized protein</fullName>
    </submittedName>
</protein>
<reference evidence="2" key="1">
    <citation type="journal article" date="2023" name="Mol. Biol. Evol.">
        <title>Third-Generation Sequencing Reveals the Adaptive Role of the Epigenome in Three Deep-Sea Polychaetes.</title>
        <authorList>
            <person name="Perez M."/>
            <person name="Aroh O."/>
            <person name="Sun Y."/>
            <person name="Lan Y."/>
            <person name="Juniper S.K."/>
            <person name="Young C.R."/>
            <person name="Angers B."/>
            <person name="Qian P.Y."/>
        </authorList>
    </citation>
    <scope>NUCLEOTIDE SEQUENCE</scope>
    <source>
        <strain evidence="2">R07B-5</strain>
    </source>
</reference>
<dbReference type="EMBL" id="JAODUO010000036">
    <property type="protein sequence ID" value="KAK2192239.1"/>
    <property type="molecule type" value="Genomic_DNA"/>
</dbReference>